<dbReference type="AlphaFoldDB" id="A0AAE6MG43"/>
<dbReference type="Pfam" id="PF07690">
    <property type="entry name" value="MFS_1"/>
    <property type="match status" value="1"/>
</dbReference>
<feature type="transmembrane region" description="Helical" evidence="6">
    <location>
        <begin position="14"/>
        <end position="34"/>
    </location>
</feature>
<accession>A0AAE6MG43</accession>
<dbReference type="InterPro" id="IPR036259">
    <property type="entry name" value="MFS_trans_sf"/>
</dbReference>
<dbReference type="GO" id="GO:0022857">
    <property type="term" value="F:transmembrane transporter activity"/>
    <property type="evidence" value="ECO:0007669"/>
    <property type="project" value="InterPro"/>
</dbReference>
<feature type="region of interest" description="Disordered" evidence="5">
    <location>
        <begin position="387"/>
        <end position="412"/>
    </location>
</feature>
<protein>
    <submittedName>
        <fullName evidence="8">MFS transporter</fullName>
    </submittedName>
</protein>
<proteinExistence type="predicted"/>
<evidence type="ECO:0000259" key="7">
    <source>
        <dbReference type="PROSITE" id="PS50850"/>
    </source>
</evidence>
<dbReference type="InterPro" id="IPR011701">
    <property type="entry name" value="MFS"/>
</dbReference>
<dbReference type="PANTHER" id="PTHR23514:SF13">
    <property type="entry name" value="INNER MEMBRANE PROTEIN YBJJ"/>
    <property type="match status" value="1"/>
</dbReference>
<evidence type="ECO:0000256" key="3">
    <source>
        <dbReference type="ARBA" id="ARBA00022989"/>
    </source>
</evidence>
<dbReference type="GO" id="GO:0016020">
    <property type="term" value="C:membrane"/>
    <property type="evidence" value="ECO:0007669"/>
    <property type="project" value="UniProtKB-SubCell"/>
</dbReference>
<name>A0AAE6MG43_9SPHI</name>
<feature type="compositionally biased region" description="Pro residues" evidence="5">
    <location>
        <begin position="403"/>
        <end position="412"/>
    </location>
</feature>
<evidence type="ECO:0000313" key="11">
    <source>
        <dbReference type="Proteomes" id="UP000663940"/>
    </source>
</evidence>
<organism evidence="8 10">
    <name type="scientific">Mucilaginibacter rubeus</name>
    <dbReference type="NCBI Taxonomy" id="2027860"/>
    <lineage>
        <taxon>Bacteria</taxon>
        <taxon>Pseudomonadati</taxon>
        <taxon>Bacteroidota</taxon>
        <taxon>Sphingobacteriia</taxon>
        <taxon>Sphingobacteriales</taxon>
        <taxon>Sphingobacteriaceae</taxon>
        <taxon>Mucilaginibacter</taxon>
    </lineage>
</organism>
<reference evidence="8 10" key="1">
    <citation type="submission" date="2019-08" db="EMBL/GenBank/DDBJ databases">
        <title>Comparative genome analysis confer to the adaptation heavy metal polluted environment.</title>
        <authorList>
            <person name="Li Y."/>
        </authorList>
    </citation>
    <scope>NUCLEOTIDE SEQUENCE [LARGE SCALE GENOMIC DNA]</scope>
    <source>
        <strain evidence="8 10">P2</strain>
    </source>
</reference>
<keyword evidence="11" id="KW-1185">Reference proteome</keyword>
<evidence type="ECO:0000256" key="4">
    <source>
        <dbReference type="ARBA" id="ARBA00023136"/>
    </source>
</evidence>
<evidence type="ECO:0000313" key="10">
    <source>
        <dbReference type="Proteomes" id="UP000250557"/>
    </source>
</evidence>
<feature type="transmembrane region" description="Helical" evidence="6">
    <location>
        <begin position="210"/>
        <end position="232"/>
    </location>
</feature>
<dbReference type="Gene3D" id="1.20.1250.20">
    <property type="entry name" value="MFS general substrate transporter like domains"/>
    <property type="match status" value="2"/>
</dbReference>
<feature type="transmembrane region" description="Helical" evidence="6">
    <location>
        <begin position="333"/>
        <end position="358"/>
    </location>
</feature>
<reference evidence="9 11" key="2">
    <citation type="submission" date="2021-03" db="EMBL/GenBank/DDBJ databases">
        <title>Mucilaginibacter strains isolated from gold and copper mining confer multi heavy-metal resistance.</title>
        <authorList>
            <person name="Li Y."/>
        </authorList>
    </citation>
    <scope>NUCLEOTIDE SEQUENCE [LARGE SCALE GENOMIC DNA]</scope>
    <source>
        <strain evidence="9 11">P2-4</strain>
    </source>
</reference>
<keyword evidence="2 6" id="KW-0812">Transmembrane</keyword>
<feature type="transmembrane region" description="Helical" evidence="6">
    <location>
        <begin position="364"/>
        <end position="383"/>
    </location>
</feature>
<evidence type="ECO:0000313" key="8">
    <source>
        <dbReference type="EMBL" id="QEM02151.1"/>
    </source>
</evidence>
<evidence type="ECO:0000256" key="5">
    <source>
        <dbReference type="SAM" id="MobiDB-lite"/>
    </source>
</evidence>
<dbReference type="EMBL" id="CP071880">
    <property type="protein sequence ID" value="QTE49117.1"/>
    <property type="molecule type" value="Genomic_DNA"/>
</dbReference>
<keyword evidence="4 6" id="KW-0472">Membrane</keyword>
<dbReference type="Proteomes" id="UP000250557">
    <property type="component" value="Chromosome"/>
</dbReference>
<feature type="transmembrane region" description="Helical" evidence="6">
    <location>
        <begin position="82"/>
        <end position="99"/>
    </location>
</feature>
<evidence type="ECO:0000256" key="1">
    <source>
        <dbReference type="ARBA" id="ARBA00004141"/>
    </source>
</evidence>
<dbReference type="EMBL" id="CP043451">
    <property type="protein sequence ID" value="QEM02151.1"/>
    <property type="molecule type" value="Genomic_DNA"/>
</dbReference>
<dbReference type="PROSITE" id="PS50850">
    <property type="entry name" value="MFS"/>
    <property type="match status" value="1"/>
</dbReference>
<dbReference type="CDD" id="cd17393">
    <property type="entry name" value="MFS_MosC_like"/>
    <property type="match status" value="1"/>
</dbReference>
<feature type="domain" description="Major facilitator superfamily (MFS) profile" evidence="7">
    <location>
        <begin position="16"/>
        <end position="386"/>
    </location>
</feature>
<gene>
    <name evidence="8" type="ORF">DIU31_000925</name>
    <name evidence="9" type="ORF">J3L21_26840</name>
</gene>
<sequence length="412" mass="43541">MNNIPQKTDTINKLTLRIAVGAMFFMAGLSFSSWASRIATVQQNLGLSDAGLGAVLFALPVGLMCSLPFSGWIITKIGSKKLVIAALLVYSAALVSLGLAQNTFQLIICLLCFGFASNSVNIAVNTQAVATEQLYQRPIMAFFHGLWSLAGFTGAGIGTFMIANGIIPFHHFSLMLIVIAIGVAVAARYLKDDQVTDSGPVFVMPDKSLIKLGIIAFCSMICEGAMFDWSVIYFKKVVLAPEALVGIGFTTFMFTMAGGRFVADWFAHKFGLKRTLQVSGSLTATGLLIAVAFPYVYTAMAGFLLVGAGVSSVVPMVYSAAGKSKTMSPGVALAAVSTIGFMGFLVGPPVIGFIAGIATLRASFILIACMGISVVVVSTMAKIDSDNTKEELPNDTTTVDFSPPVPNPQRQD</sequence>
<feature type="transmembrane region" description="Helical" evidence="6">
    <location>
        <begin position="54"/>
        <end position="75"/>
    </location>
</feature>
<dbReference type="Proteomes" id="UP000663940">
    <property type="component" value="Chromosome"/>
</dbReference>
<feature type="transmembrane region" description="Helical" evidence="6">
    <location>
        <begin position="244"/>
        <end position="263"/>
    </location>
</feature>
<dbReference type="InterPro" id="IPR051788">
    <property type="entry name" value="MFS_Transporter"/>
</dbReference>
<feature type="transmembrane region" description="Helical" evidence="6">
    <location>
        <begin position="169"/>
        <end position="190"/>
    </location>
</feature>
<dbReference type="SUPFAM" id="SSF103473">
    <property type="entry name" value="MFS general substrate transporter"/>
    <property type="match status" value="1"/>
</dbReference>
<feature type="transmembrane region" description="Helical" evidence="6">
    <location>
        <begin position="105"/>
        <end position="124"/>
    </location>
</feature>
<feature type="transmembrane region" description="Helical" evidence="6">
    <location>
        <begin position="303"/>
        <end position="321"/>
    </location>
</feature>
<evidence type="ECO:0000313" key="9">
    <source>
        <dbReference type="EMBL" id="QTE49117.1"/>
    </source>
</evidence>
<keyword evidence="3 6" id="KW-1133">Transmembrane helix</keyword>
<comment type="subcellular location">
    <subcellularLocation>
        <location evidence="1">Membrane</location>
        <topology evidence="1">Multi-pass membrane protein</topology>
    </subcellularLocation>
</comment>
<feature type="transmembrane region" description="Helical" evidence="6">
    <location>
        <begin position="275"/>
        <end position="297"/>
    </location>
</feature>
<evidence type="ECO:0000256" key="2">
    <source>
        <dbReference type="ARBA" id="ARBA00022692"/>
    </source>
</evidence>
<evidence type="ECO:0000256" key="6">
    <source>
        <dbReference type="SAM" id="Phobius"/>
    </source>
</evidence>
<dbReference type="InterPro" id="IPR020846">
    <property type="entry name" value="MFS_dom"/>
</dbReference>
<feature type="transmembrane region" description="Helical" evidence="6">
    <location>
        <begin position="145"/>
        <end position="163"/>
    </location>
</feature>
<dbReference type="RefSeq" id="WP_112653593.1">
    <property type="nucleotide sequence ID" value="NZ_CP043451.1"/>
</dbReference>
<dbReference type="PANTHER" id="PTHR23514">
    <property type="entry name" value="BYPASS OF STOP CODON PROTEIN 6"/>
    <property type="match status" value="1"/>
</dbReference>